<feature type="compositionally biased region" description="Low complexity" evidence="9">
    <location>
        <begin position="97"/>
        <end position="106"/>
    </location>
</feature>
<evidence type="ECO:0000259" key="12">
    <source>
        <dbReference type="PROSITE" id="PS50934"/>
    </source>
</evidence>
<dbReference type="GO" id="GO:0005634">
    <property type="term" value="C:nucleus"/>
    <property type="evidence" value="ECO:0007669"/>
    <property type="project" value="UniProtKB-ARBA"/>
</dbReference>
<dbReference type="GO" id="GO:0003677">
    <property type="term" value="F:DNA binding"/>
    <property type="evidence" value="ECO:0007669"/>
    <property type="project" value="UniProtKB-KW"/>
</dbReference>
<evidence type="ECO:0000256" key="9">
    <source>
        <dbReference type="SAM" id="MobiDB-lite"/>
    </source>
</evidence>
<feature type="region of interest" description="Disordered" evidence="9">
    <location>
        <begin position="472"/>
        <end position="549"/>
    </location>
</feature>
<dbReference type="Gene3D" id="1.10.10.10">
    <property type="entry name" value="Winged helix-like DNA-binding domain superfamily/Winged helix DNA-binding domain"/>
    <property type="match status" value="1"/>
</dbReference>
<feature type="domain" description="HTH myb-type" evidence="14">
    <location>
        <begin position="393"/>
        <end position="435"/>
    </location>
</feature>
<dbReference type="Gene3D" id="1.10.10.60">
    <property type="entry name" value="Homeodomain-like"/>
    <property type="match status" value="1"/>
</dbReference>
<evidence type="ECO:0000313" key="15">
    <source>
        <dbReference type="EMBL" id="KAI3895610.1"/>
    </source>
</evidence>
<dbReference type="Pfam" id="PF04433">
    <property type="entry name" value="SWIRM"/>
    <property type="match status" value="1"/>
</dbReference>
<evidence type="ECO:0000256" key="1">
    <source>
        <dbReference type="ARBA" id="ARBA00022723"/>
    </source>
</evidence>
<evidence type="ECO:0000259" key="10">
    <source>
        <dbReference type="PROSITE" id="PS50090"/>
    </source>
</evidence>
<name>A0AAD4SBI1_9MAGN</name>
<dbReference type="AlphaFoldDB" id="A0AAD4SBI1"/>
<dbReference type="InterPro" id="IPR043145">
    <property type="entry name" value="Znf_ZZ_sf"/>
</dbReference>
<evidence type="ECO:0000256" key="5">
    <source>
        <dbReference type="ARBA" id="ARBA00023125"/>
    </source>
</evidence>
<dbReference type="Proteomes" id="UP001202328">
    <property type="component" value="Unassembled WGS sequence"/>
</dbReference>
<dbReference type="InterPro" id="IPR001005">
    <property type="entry name" value="SANT/Myb"/>
</dbReference>
<proteinExistence type="predicted"/>
<keyword evidence="16" id="KW-1185">Reference proteome</keyword>
<dbReference type="InterPro" id="IPR000433">
    <property type="entry name" value="Znf_ZZ"/>
</dbReference>
<dbReference type="SMART" id="SM00291">
    <property type="entry name" value="ZnF_ZZ"/>
    <property type="match status" value="1"/>
</dbReference>
<evidence type="ECO:0000256" key="8">
    <source>
        <dbReference type="PROSITE-ProRule" id="PRU00228"/>
    </source>
</evidence>
<dbReference type="SMART" id="SM00717">
    <property type="entry name" value="SANT"/>
    <property type="match status" value="1"/>
</dbReference>
<dbReference type="Pfam" id="PF16495">
    <property type="entry name" value="SWIRM-assoc_1"/>
    <property type="match status" value="1"/>
</dbReference>
<keyword evidence="2 8" id="KW-0863">Zinc-finger</keyword>
<feature type="compositionally biased region" description="Low complexity" evidence="9">
    <location>
        <begin position="10"/>
        <end position="42"/>
    </location>
</feature>
<comment type="caution">
    <text evidence="15">The sequence shown here is derived from an EMBL/GenBank/DDBJ whole genome shotgun (WGS) entry which is preliminary data.</text>
</comment>
<dbReference type="PANTHER" id="PTHR12802:SF41">
    <property type="entry name" value="BRAHMA ASSOCIATED PROTEIN 155 KDA"/>
    <property type="match status" value="1"/>
</dbReference>
<dbReference type="EMBL" id="JAJJMB010011896">
    <property type="protein sequence ID" value="KAI3895610.1"/>
    <property type="molecule type" value="Genomic_DNA"/>
</dbReference>
<dbReference type="FunFam" id="1.10.10.60:FF:000014">
    <property type="entry name" value="SWI/SNF complex subunit SMARCC2 isoform C"/>
    <property type="match status" value="1"/>
</dbReference>
<dbReference type="Pfam" id="PF00569">
    <property type="entry name" value="ZZ"/>
    <property type="match status" value="1"/>
</dbReference>
<feature type="compositionally biased region" description="Polar residues" evidence="9">
    <location>
        <begin position="671"/>
        <end position="680"/>
    </location>
</feature>
<dbReference type="PROSITE" id="PS51293">
    <property type="entry name" value="SANT"/>
    <property type="match status" value="1"/>
</dbReference>
<feature type="compositionally biased region" description="Basic residues" evidence="9">
    <location>
        <begin position="43"/>
        <end position="54"/>
    </location>
</feature>
<evidence type="ECO:0000256" key="4">
    <source>
        <dbReference type="ARBA" id="ARBA00023015"/>
    </source>
</evidence>
<dbReference type="CDD" id="cd00167">
    <property type="entry name" value="SANT"/>
    <property type="match status" value="1"/>
</dbReference>
<dbReference type="InterPro" id="IPR017930">
    <property type="entry name" value="Myb_dom"/>
</dbReference>
<dbReference type="GO" id="GO:0008270">
    <property type="term" value="F:zinc ion binding"/>
    <property type="evidence" value="ECO:0007669"/>
    <property type="project" value="UniProtKB-KW"/>
</dbReference>
<feature type="region of interest" description="Disordered" evidence="9">
    <location>
        <begin position="988"/>
        <end position="1017"/>
    </location>
</feature>
<dbReference type="PROSITE" id="PS51294">
    <property type="entry name" value="HTH_MYB"/>
    <property type="match status" value="1"/>
</dbReference>
<dbReference type="Gene3D" id="3.30.60.90">
    <property type="match status" value="1"/>
</dbReference>
<dbReference type="PANTHER" id="PTHR12802">
    <property type="entry name" value="SWI/SNF COMPLEX-RELATED"/>
    <property type="match status" value="1"/>
</dbReference>
<keyword evidence="1" id="KW-0479">Metal-binding</keyword>
<keyword evidence="6" id="KW-0804">Transcription</keyword>
<reference evidence="15" key="1">
    <citation type="submission" date="2022-04" db="EMBL/GenBank/DDBJ databases">
        <title>A functionally conserved STORR gene fusion in Papaver species that diverged 16.8 million years ago.</title>
        <authorList>
            <person name="Catania T."/>
        </authorList>
    </citation>
    <scope>NUCLEOTIDE SEQUENCE</scope>
    <source>
        <strain evidence="15">S-188037</strain>
    </source>
</reference>
<dbReference type="SUPFAM" id="SSF46689">
    <property type="entry name" value="Homeodomain-like"/>
    <property type="match status" value="2"/>
</dbReference>
<evidence type="ECO:0000313" key="16">
    <source>
        <dbReference type="Proteomes" id="UP001202328"/>
    </source>
</evidence>
<evidence type="ECO:0000256" key="7">
    <source>
        <dbReference type="ARBA" id="ARBA00023242"/>
    </source>
</evidence>
<evidence type="ECO:0008006" key="17">
    <source>
        <dbReference type="Google" id="ProtNLM"/>
    </source>
</evidence>
<dbReference type="InterPro" id="IPR007526">
    <property type="entry name" value="SWIRM"/>
</dbReference>
<dbReference type="Pfam" id="PF00249">
    <property type="entry name" value="Myb_DNA-binding"/>
    <property type="match status" value="1"/>
</dbReference>
<feature type="compositionally biased region" description="Basic and acidic residues" evidence="9">
    <location>
        <begin position="732"/>
        <end position="747"/>
    </location>
</feature>
<keyword evidence="3" id="KW-0862">Zinc</keyword>
<dbReference type="InterPro" id="IPR032451">
    <property type="entry name" value="SMARCC_C"/>
</dbReference>
<keyword evidence="7" id="KW-0539">Nucleus</keyword>
<organism evidence="15 16">
    <name type="scientific">Papaver atlanticum</name>
    <dbReference type="NCBI Taxonomy" id="357466"/>
    <lineage>
        <taxon>Eukaryota</taxon>
        <taxon>Viridiplantae</taxon>
        <taxon>Streptophyta</taxon>
        <taxon>Embryophyta</taxon>
        <taxon>Tracheophyta</taxon>
        <taxon>Spermatophyta</taxon>
        <taxon>Magnoliopsida</taxon>
        <taxon>Ranunculales</taxon>
        <taxon>Papaveraceae</taxon>
        <taxon>Papaveroideae</taxon>
        <taxon>Papaver</taxon>
    </lineage>
</organism>
<evidence type="ECO:0000256" key="2">
    <source>
        <dbReference type="ARBA" id="ARBA00022771"/>
    </source>
</evidence>
<gene>
    <name evidence="15" type="ORF">MKW98_025401</name>
</gene>
<feature type="compositionally biased region" description="Polar residues" evidence="9">
    <location>
        <begin position="494"/>
        <end position="504"/>
    </location>
</feature>
<dbReference type="InterPro" id="IPR041984">
    <property type="entry name" value="Rsc8/Ssr1/Ssr2_ZZ"/>
</dbReference>
<dbReference type="SUPFAM" id="SSF57850">
    <property type="entry name" value="RING/U-box"/>
    <property type="match status" value="1"/>
</dbReference>
<dbReference type="PROSITE" id="PS01357">
    <property type="entry name" value="ZF_ZZ_1"/>
    <property type="match status" value="1"/>
</dbReference>
<keyword evidence="4" id="KW-0805">Transcription regulation</keyword>
<accession>A0AAD4SBI1</accession>
<protein>
    <recommendedName>
        <fullName evidence="17">SWI/SNF complex subunit SWI3D</fullName>
    </recommendedName>
</protein>
<evidence type="ECO:0000256" key="6">
    <source>
        <dbReference type="ARBA" id="ARBA00023163"/>
    </source>
</evidence>
<feature type="domain" description="Myb-like" evidence="10">
    <location>
        <begin position="393"/>
        <end position="443"/>
    </location>
</feature>
<dbReference type="InterPro" id="IPR017884">
    <property type="entry name" value="SANT_dom"/>
</dbReference>
<dbReference type="PROSITE" id="PS50135">
    <property type="entry name" value="ZF_ZZ_2"/>
    <property type="match status" value="1"/>
</dbReference>
<feature type="compositionally biased region" description="Basic and acidic residues" evidence="9">
    <location>
        <begin position="690"/>
        <end position="702"/>
    </location>
</feature>
<dbReference type="InterPro" id="IPR009057">
    <property type="entry name" value="Homeodomain-like_sf"/>
</dbReference>
<evidence type="ECO:0000256" key="3">
    <source>
        <dbReference type="ARBA" id="ARBA00022833"/>
    </source>
</evidence>
<dbReference type="PROSITE" id="PS50934">
    <property type="entry name" value="SWIRM"/>
    <property type="match status" value="1"/>
</dbReference>
<keyword evidence="5" id="KW-0238">DNA-binding</keyword>
<feature type="domain" description="ZZ-type" evidence="11">
    <location>
        <begin position="340"/>
        <end position="394"/>
    </location>
</feature>
<dbReference type="InterPro" id="IPR036388">
    <property type="entry name" value="WH-like_DNA-bd_sf"/>
</dbReference>
<evidence type="ECO:0000259" key="13">
    <source>
        <dbReference type="PROSITE" id="PS51293"/>
    </source>
</evidence>
<evidence type="ECO:0000259" key="14">
    <source>
        <dbReference type="PROSITE" id="PS51294"/>
    </source>
</evidence>
<evidence type="ECO:0000259" key="11">
    <source>
        <dbReference type="PROSITE" id="PS50135"/>
    </source>
</evidence>
<dbReference type="PROSITE" id="PS50090">
    <property type="entry name" value="MYB_LIKE"/>
    <property type="match status" value="1"/>
</dbReference>
<feature type="domain" description="SWIRM" evidence="12">
    <location>
        <begin position="181"/>
        <end position="278"/>
    </location>
</feature>
<dbReference type="CDD" id="cd02336">
    <property type="entry name" value="ZZ_RSC8"/>
    <property type="match status" value="1"/>
</dbReference>
<feature type="region of interest" description="Disordered" evidence="9">
    <location>
        <begin position="1"/>
        <end position="140"/>
    </location>
</feature>
<sequence>MEGGKGKGETNTSTTTSTTTSNSKQPQQVVGAAAQNQQQQPGPRRRNGALKRKAANNSSSAGPSKRLTRERNNLIPHHILYNNGPITRARQSPNKFGASESSAAVSAGGGGGSGVTSSSSAVSTPQNLNDPLPNPVSSVGGEIINTIEESNKTKFEELERDLEPVIDAEFEAVRSRGDVAHVIPTHAGWFSWEKVHPLEEHALQSFFNGESEKRTPDSYMEIRNLIVKKFHEDSKTSLDPKDLSELSAGELDDRQEVMAFLDHWGLINFKPFPLADASMALPDGDGATKTSSLVEKLYHFEAVESRPWGSSKPDLAAPVLPPRLYPESFIAEEVRPEGPAVEYHCNSCSGDCSRKRYHCQKQADFDLCSECYNNGKFDAGMSHADFILMESAEPGVNGGSWTDQETLLLLEALELFGPNWSEIAEHVATKTKTQCILHFVQMPIEDSFFEVKPAKDDVEANLEANIVTGSTANDLSGLKDAPETKESGVDPDIDSNSVKITPDTTEGKSAIGSDSPAIKDAPAETTEDQSATHEEQPLSSSMDISKPKDTIDVNPAAETSVNIALDALKEAFETVGSLPEPGEKFSFTEAGNPVMALAAYLAGLVELDYAAASARSSLKIISDKSPAIQLAARHCFILEDTTDAGNIPSAIESFDVEMPDKVVQKEEQNIQENITSVLDGSSTTTTSPKKKSEEAIQKEKESLFSSDDEGKSTLSSAKKLDDETIPQDDTPVVEKEPSGSALPREDAPTVVKESSDSALPHEGPASAATESVDVPLRAQATPSPVKESSGAVEEASECPEALEAVNMLSNTAPLEEKESKQTAACNLTVENGENTGNDDKKVIGIKEEKDVGLNKNKDDHNIQRIKRAAITALSASAVKAKLLAKQEEDEIQQLATFLIDKQLQKLELKLSFFTEMESVITRVREQMDRSRQKLYQERAQIIASRLGYPASASRTVIPSFPTNRVAMSYANALPRQQPGTNFQRPPMMTTMMRPSGPHLSTPSIPSRTVAGASPNNT</sequence>
<feature type="region of interest" description="Disordered" evidence="9">
    <location>
        <begin position="671"/>
        <end position="775"/>
    </location>
</feature>
<feature type="domain" description="SANT" evidence="13">
    <location>
        <begin position="401"/>
        <end position="447"/>
    </location>
</feature>